<dbReference type="InterPro" id="IPR001646">
    <property type="entry name" value="5peptide_repeat"/>
</dbReference>
<feature type="transmembrane region" description="Helical" evidence="1">
    <location>
        <begin position="258"/>
        <end position="277"/>
    </location>
</feature>
<feature type="transmembrane region" description="Helical" evidence="1">
    <location>
        <begin position="107"/>
        <end position="128"/>
    </location>
</feature>
<keyword evidence="1" id="KW-0472">Membrane</keyword>
<protein>
    <recommendedName>
        <fullName evidence="3">Pentapeptide repeat-containing protein</fullName>
    </recommendedName>
</protein>
<gene>
    <name evidence="2" type="ORF">BECKLFY1418A_GA0070994_102035</name>
</gene>
<feature type="transmembrane region" description="Helical" evidence="1">
    <location>
        <begin position="227"/>
        <end position="246"/>
    </location>
</feature>
<dbReference type="Gene3D" id="2.160.20.80">
    <property type="entry name" value="E3 ubiquitin-protein ligase SopA"/>
    <property type="match status" value="1"/>
</dbReference>
<feature type="transmembrane region" description="Helical" evidence="1">
    <location>
        <begin position="158"/>
        <end position="177"/>
    </location>
</feature>
<organism evidence="2">
    <name type="scientific">Candidatus Kentrum sp. LFY</name>
    <dbReference type="NCBI Taxonomy" id="2126342"/>
    <lineage>
        <taxon>Bacteria</taxon>
        <taxon>Pseudomonadati</taxon>
        <taxon>Pseudomonadota</taxon>
        <taxon>Gammaproteobacteria</taxon>
        <taxon>Candidatus Kentrum</taxon>
    </lineage>
</organism>
<feature type="transmembrane region" description="Helical" evidence="1">
    <location>
        <begin position="347"/>
        <end position="365"/>
    </location>
</feature>
<sequence>MKLLKEVYLKLKLKGPHEKVYSSLSLNDLRLIDDNLGEVDKDDENAKEAIAQAYLETSKTLSKLLYAILGITIIAILATETPDVVFISALDSSFSLPVFGGKASFHTFAIITPIILIGVWLYLGIFMARISSLETKVRQLDIIPAPTINHIHHPVLKVVSFCIIYFAVPLLVLLISWKASGVPAINIEAGQPDLPAIGLENRVQGDPAMANPKFTFEWRSTFSSRFFTFYFPFVSILIIFVDVWLLIKMLKKERLRKWLVGINLMTVVIFCVIAPQHPEWFKRSARLFNANFSEKWLAYINLDGADIRIANLKDSDFRRSSFKGAWLIEADAELSNLSGSEFRNADLTRAKLIGVIAIWIIFLVLKFNRSGLGSFNDKLRPSTKQV</sequence>
<evidence type="ECO:0000256" key="1">
    <source>
        <dbReference type="SAM" id="Phobius"/>
    </source>
</evidence>
<accession>A0A450UHT5</accession>
<evidence type="ECO:0008006" key="3">
    <source>
        <dbReference type="Google" id="ProtNLM"/>
    </source>
</evidence>
<evidence type="ECO:0000313" key="2">
    <source>
        <dbReference type="EMBL" id="VFJ92085.1"/>
    </source>
</evidence>
<name>A0A450UHT5_9GAMM</name>
<dbReference type="EMBL" id="CAADFH010000020">
    <property type="protein sequence ID" value="VFJ92085.1"/>
    <property type="molecule type" value="Genomic_DNA"/>
</dbReference>
<keyword evidence="1" id="KW-0812">Transmembrane</keyword>
<dbReference type="SUPFAM" id="SSF141571">
    <property type="entry name" value="Pentapeptide repeat-like"/>
    <property type="match status" value="1"/>
</dbReference>
<dbReference type="Pfam" id="PF00805">
    <property type="entry name" value="Pentapeptide"/>
    <property type="match status" value="1"/>
</dbReference>
<feature type="transmembrane region" description="Helical" evidence="1">
    <location>
        <begin position="64"/>
        <end position="87"/>
    </location>
</feature>
<keyword evidence="1" id="KW-1133">Transmembrane helix</keyword>
<dbReference type="AlphaFoldDB" id="A0A450UHT5"/>
<proteinExistence type="predicted"/>
<reference evidence="2" key="1">
    <citation type="submission" date="2019-02" db="EMBL/GenBank/DDBJ databases">
        <authorList>
            <person name="Gruber-Vodicka R. H."/>
            <person name="Seah K. B. B."/>
        </authorList>
    </citation>
    <scope>NUCLEOTIDE SEQUENCE</scope>
    <source>
        <strain evidence="2">BECK_M6</strain>
    </source>
</reference>